<accession>A0ABQ5G3L6</accession>
<dbReference type="Pfam" id="PF03732">
    <property type="entry name" value="Retrotrans_gag"/>
    <property type="match status" value="1"/>
</dbReference>
<dbReference type="InterPro" id="IPR005162">
    <property type="entry name" value="Retrotrans_gag_dom"/>
</dbReference>
<dbReference type="Proteomes" id="UP001151760">
    <property type="component" value="Unassembled WGS sequence"/>
</dbReference>
<proteinExistence type="predicted"/>
<reference evidence="3" key="1">
    <citation type="journal article" date="2022" name="Int. J. Mol. Sci.">
        <title>Draft Genome of Tanacetum Coccineum: Genomic Comparison of Closely Related Tanacetum-Family Plants.</title>
        <authorList>
            <person name="Yamashiro T."/>
            <person name="Shiraishi A."/>
            <person name="Nakayama K."/>
            <person name="Satake H."/>
        </authorList>
    </citation>
    <scope>NUCLEOTIDE SEQUENCE</scope>
</reference>
<evidence type="ECO:0000256" key="1">
    <source>
        <dbReference type="SAM" id="MobiDB-lite"/>
    </source>
</evidence>
<dbReference type="EMBL" id="BQNB010018040">
    <property type="protein sequence ID" value="GJT70019.1"/>
    <property type="molecule type" value="Genomic_DNA"/>
</dbReference>
<evidence type="ECO:0000259" key="2">
    <source>
        <dbReference type="Pfam" id="PF03732"/>
    </source>
</evidence>
<organism evidence="3 4">
    <name type="scientific">Tanacetum coccineum</name>
    <dbReference type="NCBI Taxonomy" id="301880"/>
    <lineage>
        <taxon>Eukaryota</taxon>
        <taxon>Viridiplantae</taxon>
        <taxon>Streptophyta</taxon>
        <taxon>Embryophyta</taxon>
        <taxon>Tracheophyta</taxon>
        <taxon>Spermatophyta</taxon>
        <taxon>Magnoliopsida</taxon>
        <taxon>eudicotyledons</taxon>
        <taxon>Gunneridae</taxon>
        <taxon>Pentapetalae</taxon>
        <taxon>asterids</taxon>
        <taxon>campanulids</taxon>
        <taxon>Asterales</taxon>
        <taxon>Asteraceae</taxon>
        <taxon>Asteroideae</taxon>
        <taxon>Anthemideae</taxon>
        <taxon>Anthemidinae</taxon>
        <taxon>Tanacetum</taxon>
    </lineage>
</organism>
<feature type="compositionally biased region" description="Gly residues" evidence="1">
    <location>
        <begin position="76"/>
        <end position="90"/>
    </location>
</feature>
<keyword evidence="3" id="KW-0695">RNA-directed DNA polymerase</keyword>
<keyword evidence="3" id="KW-0548">Nucleotidyltransferase</keyword>
<sequence>MTASVECHLGYVSEELRQIRLTYHYDREDFRRLETYIIRHHGYPLAAQEANCNVGPIVGSENQYGDEEGDSNGEKYGNGNGRGNGNSNGGGNGNNGNGNCNGMKGGIGGNAPVARVCTYKDFLNCQPREFSGNEGVVGLVRWFKKIESVYRISNCPMDSQVKFTTCTLLDSALTWWNSHVQTVGIDGAYEISWKDLMKLMIEVYCPRNEIQKLENELWNLSVKGIDVTGYTTISRIVIHVSKNGPRGGRQD</sequence>
<evidence type="ECO:0000313" key="4">
    <source>
        <dbReference type="Proteomes" id="UP001151760"/>
    </source>
</evidence>
<dbReference type="GO" id="GO:0003964">
    <property type="term" value="F:RNA-directed DNA polymerase activity"/>
    <property type="evidence" value="ECO:0007669"/>
    <property type="project" value="UniProtKB-KW"/>
</dbReference>
<keyword evidence="3" id="KW-0808">Transferase</keyword>
<feature type="region of interest" description="Disordered" evidence="1">
    <location>
        <begin position="58"/>
        <end position="90"/>
    </location>
</feature>
<keyword evidence="4" id="KW-1185">Reference proteome</keyword>
<feature type="domain" description="Retrotransposon gag" evidence="2">
    <location>
        <begin position="162"/>
        <end position="230"/>
    </location>
</feature>
<protein>
    <submittedName>
        <fullName evidence="3">Reverse transcriptase domain-containing protein</fullName>
    </submittedName>
</protein>
<gene>
    <name evidence="3" type="ORF">Tco_1029305</name>
</gene>
<evidence type="ECO:0000313" key="3">
    <source>
        <dbReference type="EMBL" id="GJT70019.1"/>
    </source>
</evidence>
<reference evidence="3" key="2">
    <citation type="submission" date="2022-01" db="EMBL/GenBank/DDBJ databases">
        <authorList>
            <person name="Yamashiro T."/>
            <person name="Shiraishi A."/>
            <person name="Satake H."/>
            <person name="Nakayama K."/>
        </authorList>
    </citation>
    <scope>NUCLEOTIDE SEQUENCE</scope>
</reference>
<name>A0ABQ5G3L6_9ASTR</name>
<comment type="caution">
    <text evidence="3">The sequence shown here is derived from an EMBL/GenBank/DDBJ whole genome shotgun (WGS) entry which is preliminary data.</text>
</comment>